<accession>A0AAE3FHM4</accession>
<sequence>MYIAADIGSSFVKLALIDDSIITATEKRRTARIDTGKPWEYEYDADGAVSFIREYTDRAVGNGIKIDGILLSTQMHGFILARGERYTDYISWQDERSLVPCGDGRSTIDLLRERLPAGMLARGGVRLKCELSVCGAAAFFRQCGDDPGEYRFYTLGSYIISRLTGKNITHITNAAPTGMYDIFSKCWNSGLISLAGLSGMSLPEVTDGMPVCGYYNGIPVYPDIGDHQATVLGSGIEEGILSINAGTASQMSMICGAAAAPGEKSEIRPFFGGKYIRVVSKLPGGRSLQVIADFFADTVQSFTGSRPVCADIWRHLDSASPSEATDLEVSLGFYRSLLFPGGGITGITPSNLTPENIIRAAYTDMARSFLRVLPEFGDTPAERIAVSGKFAPVLIAVMKRISPEKREYIPVPECEAVFRGLKRLLPRDTSAAAMLRTV</sequence>
<protein>
    <submittedName>
        <fullName evidence="5">FGGY family carbohydrate kinase</fullName>
    </submittedName>
</protein>
<organism evidence="5 6">
    <name type="scientific">Candidatus Colimorpha enterica</name>
    <dbReference type="NCBI Taxonomy" id="3083063"/>
    <lineage>
        <taxon>Bacteria</taxon>
        <taxon>Pseudomonadati</taxon>
        <taxon>Bacteroidota</taxon>
        <taxon>Bacteroidia</taxon>
        <taxon>Bacteroidales</taxon>
        <taxon>Candidatus Colimorpha</taxon>
    </lineage>
</organism>
<dbReference type="Pfam" id="PF00370">
    <property type="entry name" value="FGGY_N"/>
    <property type="match status" value="1"/>
</dbReference>
<reference evidence="5 6" key="1">
    <citation type="submission" date="2022-03" db="EMBL/GenBank/DDBJ databases">
        <title>Metagenome-assembled genomes from swine fecal metagenomes.</title>
        <authorList>
            <person name="Holman D.B."/>
            <person name="Kommadath A."/>
        </authorList>
    </citation>
    <scope>NUCLEOTIDE SEQUENCE [LARGE SCALE GENOMIC DNA]</scope>
    <source>
        <strain evidence="5">SUG147</strain>
    </source>
</reference>
<comment type="similarity">
    <text evidence="1">Belongs to the FGGY kinase family.</text>
</comment>
<dbReference type="PANTHER" id="PTHR10196">
    <property type="entry name" value="SUGAR KINASE"/>
    <property type="match status" value="1"/>
</dbReference>
<dbReference type="EMBL" id="JALEMU010000039">
    <property type="protein sequence ID" value="MCI5755107.1"/>
    <property type="molecule type" value="Genomic_DNA"/>
</dbReference>
<evidence type="ECO:0000259" key="4">
    <source>
        <dbReference type="Pfam" id="PF00370"/>
    </source>
</evidence>
<evidence type="ECO:0000256" key="3">
    <source>
        <dbReference type="ARBA" id="ARBA00022777"/>
    </source>
</evidence>
<dbReference type="SUPFAM" id="SSF53067">
    <property type="entry name" value="Actin-like ATPase domain"/>
    <property type="match status" value="1"/>
</dbReference>
<evidence type="ECO:0000313" key="6">
    <source>
        <dbReference type="Proteomes" id="UP001139365"/>
    </source>
</evidence>
<dbReference type="Proteomes" id="UP001139365">
    <property type="component" value="Unassembled WGS sequence"/>
</dbReference>
<dbReference type="PANTHER" id="PTHR10196:SF67">
    <property type="entry name" value="SEDOHEPTULOKINASE"/>
    <property type="match status" value="1"/>
</dbReference>
<dbReference type="GO" id="GO:0006071">
    <property type="term" value="P:glycerol metabolic process"/>
    <property type="evidence" value="ECO:0007669"/>
    <property type="project" value="TreeGrafter"/>
</dbReference>
<dbReference type="Gene3D" id="3.30.420.40">
    <property type="match status" value="2"/>
</dbReference>
<gene>
    <name evidence="5" type="ORF">MR241_02295</name>
</gene>
<proteinExistence type="inferred from homology"/>
<dbReference type="GO" id="GO:0005829">
    <property type="term" value="C:cytosol"/>
    <property type="evidence" value="ECO:0007669"/>
    <property type="project" value="TreeGrafter"/>
</dbReference>
<evidence type="ECO:0000313" key="5">
    <source>
        <dbReference type="EMBL" id="MCI5755107.1"/>
    </source>
</evidence>
<dbReference type="CDD" id="cd07777">
    <property type="entry name" value="ASKHA_NBD_FGGY_SHK"/>
    <property type="match status" value="1"/>
</dbReference>
<dbReference type="AlphaFoldDB" id="A0AAE3FHM4"/>
<keyword evidence="2" id="KW-0808">Transferase</keyword>
<comment type="caution">
    <text evidence="5">The sequence shown here is derived from an EMBL/GenBank/DDBJ whole genome shotgun (WGS) entry which is preliminary data.</text>
</comment>
<dbReference type="InterPro" id="IPR018484">
    <property type="entry name" value="FGGY_N"/>
</dbReference>
<feature type="domain" description="Carbohydrate kinase FGGY N-terminal" evidence="4">
    <location>
        <begin position="152"/>
        <end position="216"/>
    </location>
</feature>
<dbReference type="GO" id="GO:0050277">
    <property type="term" value="F:sedoheptulokinase activity"/>
    <property type="evidence" value="ECO:0007669"/>
    <property type="project" value="TreeGrafter"/>
</dbReference>
<name>A0AAE3FHM4_9BACT</name>
<dbReference type="InterPro" id="IPR043129">
    <property type="entry name" value="ATPase_NBD"/>
</dbReference>
<evidence type="ECO:0000256" key="1">
    <source>
        <dbReference type="ARBA" id="ARBA00009156"/>
    </source>
</evidence>
<keyword evidence="3 5" id="KW-0418">Kinase</keyword>
<evidence type="ECO:0000256" key="2">
    <source>
        <dbReference type="ARBA" id="ARBA00022679"/>
    </source>
</evidence>